<comment type="caution">
    <text evidence="2">The sequence shown here is derived from an EMBL/GenBank/DDBJ whole genome shotgun (WGS) entry which is preliminary data.</text>
</comment>
<dbReference type="EMBL" id="QGNW01002076">
    <property type="protein sequence ID" value="RVW25589.1"/>
    <property type="molecule type" value="Genomic_DNA"/>
</dbReference>
<gene>
    <name evidence="2" type="ORF">CK203_107696</name>
</gene>
<name>A0A438CR13_VITVI</name>
<feature type="region of interest" description="Disordered" evidence="1">
    <location>
        <begin position="49"/>
        <end position="100"/>
    </location>
</feature>
<feature type="compositionally biased region" description="Low complexity" evidence="1">
    <location>
        <begin position="85"/>
        <end position="100"/>
    </location>
</feature>
<proteinExistence type="predicted"/>
<sequence length="100" mass="10762">MEDLCDQSAEHGLDLWLLEAVEQGSEECEEQIPSIVLQSPIQKLAKGVPILNEEPREEPQQPAATAITKPQQPAPTEGAKPRPSAPTTAPKPQPAARHVA</sequence>
<reference evidence="2 3" key="1">
    <citation type="journal article" date="2018" name="PLoS Genet.">
        <title>Population sequencing reveals clonal diversity and ancestral inbreeding in the grapevine cultivar Chardonnay.</title>
        <authorList>
            <person name="Roach M.J."/>
            <person name="Johnson D.L."/>
            <person name="Bohlmann J."/>
            <person name="van Vuuren H.J."/>
            <person name="Jones S.J."/>
            <person name="Pretorius I.S."/>
            <person name="Schmidt S.A."/>
            <person name="Borneman A.R."/>
        </authorList>
    </citation>
    <scope>NUCLEOTIDE SEQUENCE [LARGE SCALE GENOMIC DNA]</scope>
    <source>
        <strain evidence="3">cv. Chardonnay</strain>
        <tissue evidence="2">Leaf</tissue>
    </source>
</reference>
<evidence type="ECO:0000313" key="2">
    <source>
        <dbReference type="EMBL" id="RVW25589.1"/>
    </source>
</evidence>
<dbReference type="Proteomes" id="UP000288805">
    <property type="component" value="Unassembled WGS sequence"/>
</dbReference>
<evidence type="ECO:0000313" key="3">
    <source>
        <dbReference type="Proteomes" id="UP000288805"/>
    </source>
</evidence>
<organism evidence="2 3">
    <name type="scientific">Vitis vinifera</name>
    <name type="common">Grape</name>
    <dbReference type="NCBI Taxonomy" id="29760"/>
    <lineage>
        <taxon>Eukaryota</taxon>
        <taxon>Viridiplantae</taxon>
        <taxon>Streptophyta</taxon>
        <taxon>Embryophyta</taxon>
        <taxon>Tracheophyta</taxon>
        <taxon>Spermatophyta</taxon>
        <taxon>Magnoliopsida</taxon>
        <taxon>eudicotyledons</taxon>
        <taxon>Gunneridae</taxon>
        <taxon>Pentapetalae</taxon>
        <taxon>rosids</taxon>
        <taxon>Vitales</taxon>
        <taxon>Vitaceae</taxon>
        <taxon>Viteae</taxon>
        <taxon>Vitis</taxon>
    </lineage>
</organism>
<protein>
    <submittedName>
        <fullName evidence="2">Uncharacterized protein</fullName>
    </submittedName>
</protein>
<accession>A0A438CR13</accession>
<dbReference type="AlphaFoldDB" id="A0A438CR13"/>
<evidence type="ECO:0000256" key="1">
    <source>
        <dbReference type="SAM" id="MobiDB-lite"/>
    </source>
</evidence>